<evidence type="ECO:0000256" key="1">
    <source>
        <dbReference type="ARBA" id="ARBA00004377"/>
    </source>
</evidence>
<evidence type="ECO:0000256" key="2">
    <source>
        <dbReference type="ARBA" id="ARBA00021549"/>
    </source>
</evidence>
<comment type="similarity">
    <text evidence="9">Belongs to the GSP H family.</text>
</comment>
<feature type="domain" description="General secretion pathway GspH" evidence="12">
    <location>
        <begin position="69"/>
        <end position="193"/>
    </location>
</feature>
<keyword evidence="8 11" id="KW-0472">Membrane</keyword>
<keyword evidence="14" id="KW-1185">Reference proteome</keyword>
<dbReference type="Gene3D" id="3.30.700.10">
    <property type="entry name" value="Glycoprotein, Type 4 Pilin"/>
    <property type="match status" value="1"/>
</dbReference>
<dbReference type="Pfam" id="PF07963">
    <property type="entry name" value="N_methyl"/>
    <property type="match status" value="1"/>
</dbReference>
<evidence type="ECO:0000256" key="11">
    <source>
        <dbReference type="SAM" id="Phobius"/>
    </source>
</evidence>
<evidence type="ECO:0000313" key="14">
    <source>
        <dbReference type="Proteomes" id="UP000241074"/>
    </source>
</evidence>
<comment type="subcellular location">
    <subcellularLocation>
        <location evidence="1">Cell inner membrane</location>
        <topology evidence="1">Single-pass membrane protein</topology>
    </subcellularLocation>
</comment>
<keyword evidence="7 11" id="KW-1133">Transmembrane helix</keyword>
<feature type="transmembrane region" description="Helical" evidence="11">
    <location>
        <begin position="38"/>
        <end position="56"/>
    </location>
</feature>
<sequence>MASCSRQLSKLFRIVSLRESVVAMIDRLNQRGVTLTELMVALAVLAILAVMAAPGFSDYFHKARMRGAGEALADLLTEARTEAIKRDRQVAVSIVGSGESWCAGARAAENPSQGAMIPPAEPCDCANGNACNIGGNPMRVVSDDFDSVTLASNQQAIVFDGKLGTLTSMTPTRVTLTGPEPRFSLRVEVGPMGLAALCVPAESAPLSGIGQCP</sequence>
<evidence type="ECO:0000256" key="7">
    <source>
        <dbReference type="ARBA" id="ARBA00022989"/>
    </source>
</evidence>
<organism evidence="13 14">
    <name type="scientific">Ahniella affigens</name>
    <dbReference type="NCBI Taxonomy" id="2021234"/>
    <lineage>
        <taxon>Bacteria</taxon>
        <taxon>Pseudomonadati</taxon>
        <taxon>Pseudomonadota</taxon>
        <taxon>Gammaproteobacteria</taxon>
        <taxon>Lysobacterales</taxon>
        <taxon>Rhodanobacteraceae</taxon>
        <taxon>Ahniella</taxon>
    </lineage>
</organism>
<accession>A0A2P1PYA3</accession>
<protein>
    <recommendedName>
        <fullName evidence="2">Type II secretion system protein H</fullName>
    </recommendedName>
    <alternativeName>
        <fullName evidence="10">General secretion pathway protein H</fullName>
    </alternativeName>
</protein>
<dbReference type="GO" id="GO:0015628">
    <property type="term" value="P:protein secretion by the type II secretion system"/>
    <property type="evidence" value="ECO:0007669"/>
    <property type="project" value="InterPro"/>
</dbReference>
<dbReference type="InterPro" id="IPR022346">
    <property type="entry name" value="T2SS_GspH"/>
</dbReference>
<dbReference type="EMBL" id="CP027860">
    <property type="protein sequence ID" value="AVP99819.1"/>
    <property type="molecule type" value="Genomic_DNA"/>
</dbReference>
<dbReference type="Pfam" id="PF12019">
    <property type="entry name" value="GspH"/>
    <property type="match status" value="1"/>
</dbReference>
<dbReference type="InterPro" id="IPR045584">
    <property type="entry name" value="Pilin-like"/>
</dbReference>
<dbReference type="GO" id="GO:0005886">
    <property type="term" value="C:plasma membrane"/>
    <property type="evidence" value="ECO:0007669"/>
    <property type="project" value="UniProtKB-SubCell"/>
</dbReference>
<evidence type="ECO:0000256" key="10">
    <source>
        <dbReference type="ARBA" id="ARBA00030775"/>
    </source>
</evidence>
<keyword evidence="4" id="KW-0488">Methylation</keyword>
<dbReference type="SUPFAM" id="SSF54523">
    <property type="entry name" value="Pili subunits"/>
    <property type="match status" value="1"/>
</dbReference>
<dbReference type="NCBIfam" id="TIGR02532">
    <property type="entry name" value="IV_pilin_GFxxxE"/>
    <property type="match status" value="1"/>
</dbReference>
<dbReference type="KEGG" id="xba:C7S18_22745"/>
<evidence type="ECO:0000256" key="3">
    <source>
        <dbReference type="ARBA" id="ARBA00022475"/>
    </source>
</evidence>
<dbReference type="OrthoDB" id="6025133at2"/>
<evidence type="ECO:0000256" key="8">
    <source>
        <dbReference type="ARBA" id="ARBA00023136"/>
    </source>
</evidence>
<keyword evidence="3" id="KW-1003">Cell membrane</keyword>
<reference evidence="13 14" key="2">
    <citation type="submission" date="2018-03" db="EMBL/GenBank/DDBJ databases">
        <authorList>
            <person name="Keele B.F."/>
        </authorList>
    </citation>
    <scope>NUCLEOTIDE SEQUENCE [LARGE SCALE GENOMIC DNA]</scope>
    <source>
        <strain evidence="13 14">D13</strain>
    </source>
</reference>
<evidence type="ECO:0000256" key="9">
    <source>
        <dbReference type="ARBA" id="ARBA00025772"/>
    </source>
</evidence>
<evidence type="ECO:0000259" key="12">
    <source>
        <dbReference type="Pfam" id="PF12019"/>
    </source>
</evidence>
<evidence type="ECO:0000256" key="5">
    <source>
        <dbReference type="ARBA" id="ARBA00022519"/>
    </source>
</evidence>
<proteinExistence type="inferred from homology"/>
<keyword evidence="6 11" id="KW-0812">Transmembrane</keyword>
<dbReference type="InterPro" id="IPR012902">
    <property type="entry name" value="N_methyl_site"/>
</dbReference>
<keyword evidence="5" id="KW-0997">Cell inner membrane</keyword>
<gene>
    <name evidence="13" type="ORF">C7S18_22745</name>
</gene>
<evidence type="ECO:0000256" key="6">
    <source>
        <dbReference type="ARBA" id="ARBA00022692"/>
    </source>
</evidence>
<dbReference type="GO" id="GO:0015627">
    <property type="term" value="C:type II protein secretion system complex"/>
    <property type="evidence" value="ECO:0007669"/>
    <property type="project" value="InterPro"/>
</dbReference>
<name>A0A2P1PYA3_9GAMM</name>
<reference evidence="13 14" key="1">
    <citation type="submission" date="2018-03" db="EMBL/GenBank/DDBJ databases">
        <title>Ahniella affigens gen. nov., sp. nov., a gammaproteobacterium isolated from sandy soil near a stream.</title>
        <authorList>
            <person name="Ko Y."/>
            <person name="Kim J.-H."/>
        </authorList>
    </citation>
    <scope>NUCLEOTIDE SEQUENCE [LARGE SCALE GENOMIC DNA]</scope>
    <source>
        <strain evidence="13 14">D13</strain>
    </source>
</reference>
<dbReference type="Proteomes" id="UP000241074">
    <property type="component" value="Chromosome"/>
</dbReference>
<evidence type="ECO:0000313" key="13">
    <source>
        <dbReference type="EMBL" id="AVP99819.1"/>
    </source>
</evidence>
<dbReference type="AlphaFoldDB" id="A0A2P1PYA3"/>
<evidence type="ECO:0000256" key="4">
    <source>
        <dbReference type="ARBA" id="ARBA00022481"/>
    </source>
</evidence>